<reference evidence="3" key="1">
    <citation type="journal article" date="2017" name="BMC Genomics">
        <title>Gapless genome assembly of Colletotrichum higginsianum reveals chromosome structure and association of transposable elements with secondary metabolite gene clusters.</title>
        <authorList>
            <person name="Dallery J.-F."/>
            <person name="Lapalu N."/>
            <person name="Zampounis A."/>
            <person name="Pigne S."/>
            <person name="Luyten I."/>
            <person name="Amselem J."/>
            <person name="Wittenberg A.H.J."/>
            <person name="Zhou S."/>
            <person name="de Queiroz M.V."/>
            <person name="Robin G.P."/>
            <person name="Auger A."/>
            <person name="Hainaut M."/>
            <person name="Henrissat B."/>
            <person name="Kim K.-T."/>
            <person name="Lee Y.-H."/>
            <person name="Lespinet O."/>
            <person name="Schwartz D.C."/>
            <person name="Thon M.R."/>
            <person name="O'Connell R.J."/>
        </authorList>
    </citation>
    <scope>NUCLEOTIDE SEQUENCE [LARGE SCALE GENOMIC DNA]</scope>
    <source>
        <strain evidence="3">IMI 349063</strain>
    </source>
</reference>
<comment type="caution">
    <text evidence="2">The sequence shown here is derived from an EMBL/GenBank/DDBJ whole genome shotgun (WGS) entry which is preliminary data.</text>
</comment>
<dbReference type="RefSeq" id="XP_018154118.1">
    <property type="nucleotide sequence ID" value="XM_018304694.1"/>
</dbReference>
<evidence type="ECO:0000313" key="2">
    <source>
        <dbReference type="EMBL" id="OBR05600.1"/>
    </source>
</evidence>
<accession>A0A1B7Y0Q4</accession>
<dbReference type="OrthoDB" id="5337308at2759"/>
<dbReference type="GeneID" id="28868801"/>
<dbReference type="EMBL" id="LTAN01000007">
    <property type="protein sequence ID" value="OBR05600.1"/>
    <property type="molecule type" value="Genomic_DNA"/>
</dbReference>
<feature type="chain" id="PRO_5008601249" evidence="1">
    <location>
        <begin position="31"/>
        <end position="351"/>
    </location>
</feature>
<protein>
    <submittedName>
        <fullName evidence="2">WD domain-containing protein</fullName>
    </submittedName>
</protein>
<proteinExistence type="predicted"/>
<dbReference type="VEuPathDB" id="FungiDB:CH63R_09720"/>
<feature type="signal peptide" evidence="1">
    <location>
        <begin position="1"/>
        <end position="30"/>
    </location>
</feature>
<evidence type="ECO:0000256" key="1">
    <source>
        <dbReference type="SAM" id="SignalP"/>
    </source>
</evidence>
<dbReference type="KEGG" id="chig:CH63R_09720"/>
<dbReference type="AlphaFoldDB" id="A0A1B7Y0Q4"/>
<keyword evidence="1" id="KW-0732">Signal</keyword>
<organism evidence="2 3">
    <name type="scientific">Colletotrichum higginsianum (strain IMI 349063)</name>
    <name type="common">Crucifer anthracnose fungus</name>
    <dbReference type="NCBI Taxonomy" id="759273"/>
    <lineage>
        <taxon>Eukaryota</taxon>
        <taxon>Fungi</taxon>
        <taxon>Dikarya</taxon>
        <taxon>Ascomycota</taxon>
        <taxon>Pezizomycotina</taxon>
        <taxon>Sordariomycetes</taxon>
        <taxon>Hypocreomycetidae</taxon>
        <taxon>Glomerellales</taxon>
        <taxon>Glomerellaceae</taxon>
        <taxon>Colletotrichum</taxon>
        <taxon>Colletotrichum destructivum species complex</taxon>
    </lineage>
</organism>
<sequence length="351" mass="39580">MSSIILSFFQARNGRLLLSLVLLHAVLVGASPMPAVEDDMKGTLPSIDKPLSKRVQGQFPTFPNSFEGRVQKGRYFMSLMPLSDSAATERNSRVKVASPWQDPRWVEYWGWTRQMDWAPFGTEDIGDSSDDNFDQFEVSPGFGNTLDNAFADPRYPVDPMEHVLSTYKHEKRFYLRNKQVGDPTNAYYQNVLNPKSGAIVFDKNFSPRYEQSETGLGSIPELEQLSDIIYFQWLEACQEEGVHPSKIKLIYRAHVTYKPTFDIVMEAFRRAGYQSVPGWNDRAIFPMDTIPGMAILGTTHGVGAALFLIQHKALLGTKKITEVAVWGGDDGFAFDKQHDSSTLSLRFTVTN</sequence>
<dbReference type="Proteomes" id="UP000092177">
    <property type="component" value="Unassembled WGS sequence"/>
</dbReference>
<name>A0A1B7Y0Q4_COLHI</name>
<evidence type="ECO:0000313" key="3">
    <source>
        <dbReference type="Proteomes" id="UP000092177"/>
    </source>
</evidence>
<keyword evidence="3" id="KW-1185">Reference proteome</keyword>
<gene>
    <name evidence="2" type="ORF">CH63R_09720</name>
</gene>